<dbReference type="Gene3D" id="1.10.8.430">
    <property type="entry name" value="Helical domain of apoptotic protease-activating factors"/>
    <property type="match status" value="1"/>
</dbReference>
<dbReference type="FunFam" id="1.10.8.430:FF:000003">
    <property type="entry name" value="Probable disease resistance protein At5g66910"/>
    <property type="match status" value="1"/>
</dbReference>
<reference evidence="4" key="1">
    <citation type="submission" date="2022-04" db="EMBL/GenBank/DDBJ databases">
        <title>A functionally conserved STORR gene fusion in Papaver species that diverged 16.8 million years ago.</title>
        <authorList>
            <person name="Catania T."/>
        </authorList>
    </citation>
    <scope>NUCLEOTIDE SEQUENCE</scope>
    <source>
        <strain evidence="4">S-188037</strain>
    </source>
</reference>
<gene>
    <name evidence="4" type="ORF">MKW98_001042</name>
</gene>
<keyword evidence="5" id="KW-1185">Reference proteome</keyword>
<dbReference type="InterPro" id="IPR050905">
    <property type="entry name" value="Plant_NBS-LRR"/>
</dbReference>
<dbReference type="InterPro" id="IPR027417">
    <property type="entry name" value="P-loop_NTPase"/>
</dbReference>
<dbReference type="AlphaFoldDB" id="A0AAD4S0I8"/>
<dbReference type="Pfam" id="PF00931">
    <property type="entry name" value="NB-ARC"/>
    <property type="match status" value="1"/>
</dbReference>
<accession>A0AAD4S0I8</accession>
<organism evidence="4 5">
    <name type="scientific">Papaver atlanticum</name>
    <dbReference type="NCBI Taxonomy" id="357466"/>
    <lineage>
        <taxon>Eukaryota</taxon>
        <taxon>Viridiplantae</taxon>
        <taxon>Streptophyta</taxon>
        <taxon>Embryophyta</taxon>
        <taxon>Tracheophyta</taxon>
        <taxon>Spermatophyta</taxon>
        <taxon>Magnoliopsida</taxon>
        <taxon>Ranunculales</taxon>
        <taxon>Papaveraceae</taxon>
        <taxon>Papaveroideae</taxon>
        <taxon>Papaver</taxon>
    </lineage>
</organism>
<evidence type="ECO:0000259" key="3">
    <source>
        <dbReference type="Pfam" id="PF00931"/>
    </source>
</evidence>
<sequence length="338" mass="38033">MDFVSPIIDIISRLWNCAAPHGNYLCELKQNLNALESSFVKLKDRRDDVKARVRIAESNPVEPAKRTHEVSGWLLRVETLEPEVGDILQEGTMNGGGSYFCCWGRKNCSSGYKLGKLVVGKLNEVEKLWNESAFQVVVDKCQPDPVQEISTNQAMGMESKLEEVWGLLADEGSLETNINDAAKAITQVLKKRKFVLLLDDIWGRVDLATVGIPNLKTDHTQEATNSRVVFTTRSEVVCGFMEAHIKIKVDCLQWDETWSLFQKVVGQQVLSCDPNIPELAKQVAKECLGLPLALVTIGRTMASKRTLQQWQYAIVVLRRSASEFSGRFGETKFIFFYE</sequence>
<evidence type="ECO:0000256" key="1">
    <source>
        <dbReference type="ARBA" id="ARBA00022821"/>
    </source>
</evidence>
<keyword evidence="2" id="KW-0067">ATP-binding</keyword>
<dbReference type="InterPro" id="IPR042197">
    <property type="entry name" value="Apaf_helical"/>
</dbReference>
<dbReference type="GO" id="GO:0005524">
    <property type="term" value="F:ATP binding"/>
    <property type="evidence" value="ECO:0007669"/>
    <property type="project" value="UniProtKB-KW"/>
</dbReference>
<keyword evidence="2" id="KW-0547">Nucleotide-binding</keyword>
<feature type="domain" description="NB-ARC" evidence="3">
    <location>
        <begin position="157"/>
        <end position="268"/>
    </location>
</feature>
<protein>
    <recommendedName>
        <fullName evidence="3">NB-ARC domain-containing protein</fullName>
    </recommendedName>
</protein>
<dbReference type="Proteomes" id="UP001202328">
    <property type="component" value="Unassembled WGS sequence"/>
</dbReference>
<dbReference type="PRINTS" id="PR00364">
    <property type="entry name" value="DISEASERSIST"/>
</dbReference>
<comment type="caution">
    <text evidence="4">The sequence shown here is derived from an EMBL/GenBank/DDBJ whole genome shotgun (WGS) entry which is preliminary data.</text>
</comment>
<evidence type="ECO:0000313" key="4">
    <source>
        <dbReference type="EMBL" id="KAI3850098.1"/>
    </source>
</evidence>
<evidence type="ECO:0000256" key="2">
    <source>
        <dbReference type="ARBA" id="ARBA00022840"/>
    </source>
</evidence>
<keyword evidence="1" id="KW-0611">Plant defense</keyword>
<dbReference type="SUPFAM" id="SSF52540">
    <property type="entry name" value="P-loop containing nucleoside triphosphate hydrolases"/>
    <property type="match status" value="1"/>
</dbReference>
<dbReference type="GO" id="GO:0006952">
    <property type="term" value="P:defense response"/>
    <property type="evidence" value="ECO:0007669"/>
    <property type="project" value="UniProtKB-KW"/>
</dbReference>
<evidence type="ECO:0000313" key="5">
    <source>
        <dbReference type="Proteomes" id="UP001202328"/>
    </source>
</evidence>
<dbReference type="GO" id="GO:0043531">
    <property type="term" value="F:ADP binding"/>
    <property type="evidence" value="ECO:0007669"/>
    <property type="project" value="InterPro"/>
</dbReference>
<dbReference type="EMBL" id="JAJJMB010016062">
    <property type="protein sequence ID" value="KAI3850098.1"/>
    <property type="molecule type" value="Genomic_DNA"/>
</dbReference>
<proteinExistence type="predicted"/>
<dbReference type="PANTHER" id="PTHR33463">
    <property type="entry name" value="NB-ARC DOMAIN-CONTAINING PROTEIN-RELATED"/>
    <property type="match status" value="1"/>
</dbReference>
<dbReference type="InterPro" id="IPR002182">
    <property type="entry name" value="NB-ARC"/>
</dbReference>
<name>A0AAD4S0I8_9MAGN</name>
<dbReference type="Gene3D" id="3.40.50.300">
    <property type="entry name" value="P-loop containing nucleotide triphosphate hydrolases"/>
    <property type="match status" value="1"/>
</dbReference>
<dbReference type="PANTHER" id="PTHR33463:SF220">
    <property type="entry name" value="NB-ARC DOMAIN-CONTAINING PROTEIN"/>
    <property type="match status" value="1"/>
</dbReference>